<dbReference type="AlphaFoldDB" id="A0A0F9LFZ2"/>
<proteinExistence type="predicted"/>
<reference evidence="1" key="1">
    <citation type="journal article" date="2015" name="Nature">
        <title>Complex archaea that bridge the gap between prokaryotes and eukaryotes.</title>
        <authorList>
            <person name="Spang A."/>
            <person name="Saw J.H."/>
            <person name="Jorgensen S.L."/>
            <person name="Zaremba-Niedzwiedzka K."/>
            <person name="Martijn J."/>
            <person name="Lind A.E."/>
            <person name="van Eijk R."/>
            <person name="Schleper C."/>
            <person name="Guy L."/>
            <person name="Ettema T.J."/>
        </authorList>
    </citation>
    <scope>NUCLEOTIDE SEQUENCE</scope>
</reference>
<name>A0A0F9LFZ2_9ZZZZ</name>
<accession>A0A0F9LFZ2</accession>
<gene>
    <name evidence="1" type="ORF">LCGC14_1204420</name>
</gene>
<organism evidence="1">
    <name type="scientific">marine sediment metagenome</name>
    <dbReference type="NCBI Taxonomy" id="412755"/>
    <lineage>
        <taxon>unclassified sequences</taxon>
        <taxon>metagenomes</taxon>
        <taxon>ecological metagenomes</taxon>
    </lineage>
</organism>
<protein>
    <submittedName>
        <fullName evidence="1">Uncharacterized protein</fullName>
    </submittedName>
</protein>
<sequence length="37" mass="4369">MDEKIKGDLMIGDHVLREDVSVEEYLEVFIVEEEEDD</sequence>
<comment type="caution">
    <text evidence="1">The sequence shown here is derived from an EMBL/GenBank/DDBJ whole genome shotgun (WGS) entry which is preliminary data.</text>
</comment>
<evidence type="ECO:0000313" key="1">
    <source>
        <dbReference type="EMBL" id="KKM93829.1"/>
    </source>
</evidence>
<dbReference type="EMBL" id="LAZR01006218">
    <property type="protein sequence ID" value="KKM93829.1"/>
    <property type="molecule type" value="Genomic_DNA"/>
</dbReference>